<gene>
    <name evidence="2" type="ORF">CIK91_00820</name>
</gene>
<dbReference type="Proteomes" id="UP000216189">
    <property type="component" value="Unassembled WGS sequence"/>
</dbReference>
<comment type="caution">
    <text evidence="2">The sequence shown here is derived from an EMBL/GenBank/DDBJ whole genome shotgun (WGS) entry which is preliminary data.</text>
</comment>
<dbReference type="RefSeq" id="WP_094447943.1">
    <property type="nucleotide sequence ID" value="NZ_CP091802.1"/>
</dbReference>
<evidence type="ECO:0000259" key="1">
    <source>
        <dbReference type="Pfam" id="PF04230"/>
    </source>
</evidence>
<dbReference type="InterPro" id="IPR007345">
    <property type="entry name" value="Polysacch_pyruvyl_Trfase"/>
</dbReference>
<reference evidence="2 3" key="1">
    <citation type="submission" date="2017-08" db="EMBL/GenBank/DDBJ databases">
        <title>Comparative genomics of non-oral Prevotella species.</title>
        <authorList>
            <person name="Accetto T."/>
            <person name="Nograsek B."/>
            <person name="Avgustin G."/>
        </authorList>
    </citation>
    <scope>NUCLEOTIDE SEQUENCE [LARGE SCALE GENOMIC DNA]</scope>
    <source>
        <strain evidence="2 3">TC1-1</strain>
    </source>
</reference>
<evidence type="ECO:0000313" key="3">
    <source>
        <dbReference type="Proteomes" id="UP000216189"/>
    </source>
</evidence>
<sequence>MKIKTITCHNVYNYGASLQAYALQHYLESLGNEVEIIDFMPWFLKRRYNLWVANCGKFGKLCKIFPPVRLFAPIRNRLRYKTWGRKAKFDAFTQSYLHLTTRYNTSIELQNNPPQANLYIAGSDQIWNTELPNGKEPAYFLDFGTAKKISYAASFGINEIDKEDQPFVKHELGNFDYITVREKTGLEILKFFGFNDAVQVVDPVFLLNAKQWMYLGSKAIDYKLPKNKYILVYDFFGDERIAEFSAKIKAETGYEIVSLNDYSPRTYVDYNINDAGPLEFISLIENAGIVVSSSFHGSVFSLIFHKQFYVYSLKGSGSSSRMADLMYSLGISEHYNASELQADIDYCIVDRKLLNMITNSKIFLQNCIKK</sequence>
<accession>A0ABX4EL10</accession>
<name>A0ABX4EL10_SEGBR</name>
<keyword evidence="3" id="KW-1185">Reference proteome</keyword>
<feature type="domain" description="Polysaccharide pyruvyl transferase" evidence="1">
    <location>
        <begin position="13"/>
        <end position="312"/>
    </location>
</feature>
<evidence type="ECO:0000313" key="2">
    <source>
        <dbReference type="EMBL" id="OYP57129.1"/>
    </source>
</evidence>
<proteinExistence type="predicted"/>
<protein>
    <recommendedName>
        <fullName evidence="1">Polysaccharide pyruvyl transferase domain-containing protein</fullName>
    </recommendedName>
</protein>
<dbReference type="Pfam" id="PF04230">
    <property type="entry name" value="PS_pyruv_trans"/>
    <property type="match status" value="1"/>
</dbReference>
<dbReference type="EMBL" id="NPJF01000009">
    <property type="protein sequence ID" value="OYP57129.1"/>
    <property type="molecule type" value="Genomic_DNA"/>
</dbReference>
<organism evidence="2 3">
    <name type="scientific">Segatella bryantii</name>
    <name type="common">Prevotella bryantii</name>
    <dbReference type="NCBI Taxonomy" id="77095"/>
    <lineage>
        <taxon>Bacteria</taxon>
        <taxon>Pseudomonadati</taxon>
        <taxon>Bacteroidota</taxon>
        <taxon>Bacteroidia</taxon>
        <taxon>Bacteroidales</taxon>
        <taxon>Prevotellaceae</taxon>
        <taxon>Segatella</taxon>
    </lineage>
</organism>